<sequence length="269" mass="28329">MADIKVGVAGCAGRMGRCIVNAVNETEGLVICGGTEQKGSSYVGKDIGELAGIGSNNVTVKESLANIIGDCDVIIDFTSPTAALEHFLIAAENGKAIVIGATGFTDEHWNTFNGMSKNVRAVIAPNMSVGVNLLFKLVHDTAKIIGDSYDIEIVEMHHNQKVDAPSGTGVKLSEIAAEAVNRKISEVGVYGRHGQTGKRTPKEIGVMTLRGGDVVGDHTVIFAGKGERLELTHKAGSRDNFANGATLAAGWIIDRPNGIYDMQDVLGLK</sequence>
<dbReference type="Pfam" id="PF01113">
    <property type="entry name" value="DapB_N"/>
    <property type="match status" value="1"/>
</dbReference>
<keyword evidence="3" id="KW-0028">Amino-acid biosynthesis</keyword>
<reference evidence="15" key="1">
    <citation type="submission" date="2018-06" db="EMBL/GenBank/DDBJ databases">
        <authorList>
            <person name="Zhirakovskaya E."/>
        </authorList>
    </citation>
    <scope>NUCLEOTIDE SEQUENCE</scope>
</reference>
<dbReference type="CDD" id="cd02274">
    <property type="entry name" value="DHDPR_N"/>
    <property type="match status" value="1"/>
</dbReference>
<dbReference type="NCBIfam" id="TIGR00036">
    <property type="entry name" value="dapB"/>
    <property type="match status" value="1"/>
</dbReference>
<accession>A0A3B1BP89</accession>
<evidence type="ECO:0000259" key="13">
    <source>
        <dbReference type="Pfam" id="PF01113"/>
    </source>
</evidence>
<evidence type="ECO:0000256" key="3">
    <source>
        <dbReference type="ARBA" id="ARBA00022605"/>
    </source>
</evidence>
<dbReference type="PANTHER" id="PTHR20836:SF0">
    <property type="entry name" value="4-HYDROXY-TETRAHYDRODIPICOLINATE REDUCTASE 1, CHLOROPLASTIC-RELATED"/>
    <property type="match status" value="1"/>
</dbReference>
<comment type="catalytic activity">
    <reaction evidence="12">
        <text>(S)-2,3,4,5-tetrahydrodipicolinate + NAD(+) + H2O = (2S,4S)-4-hydroxy-2,3,4,5-tetrahydrodipicolinate + NADH + H(+)</text>
        <dbReference type="Rhea" id="RHEA:35323"/>
        <dbReference type="ChEBI" id="CHEBI:15377"/>
        <dbReference type="ChEBI" id="CHEBI:15378"/>
        <dbReference type="ChEBI" id="CHEBI:16845"/>
        <dbReference type="ChEBI" id="CHEBI:57540"/>
        <dbReference type="ChEBI" id="CHEBI:57945"/>
        <dbReference type="ChEBI" id="CHEBI:67139"/>
        <dbReference type="EC" id="1.17.1.8"/>
    </reaction>
</comment>
<dbReference type="InterPro" id="IPR023940">
    <property type="entry name" value="DHDPR_bac"/>
</dbReference>
<dbReference type="Gene3D" id="3.40.50.720">
    <property type="entry name" value="NAD(P)-binding Rossmann-like Domain"/>
    <property type="match status" value="1"/>
</dbReference>
<organism evidence="15">
    <name type="scientific">hydrothermal vent metagenome</name>
    <dbReference type="NCBI Taxonomy" id="652676"/>
    <lineage>
        <taxon>unclassified sequences</taxon>
        <taxon>metagenomes</taxon>
        <taxon>ecological metagenomes</taxon>
    </lineage>
</organism>
<dbReference type="FunFam" id="3.30.360.10:FF:000004">
    <property type="entry name" value="4-hydroxy-tetrahydrodipicolinate reductase"/>
    <property type="match status" value="1"/>
</dbReference>
<evidence type="ECO:0000256" key="1">
    <source>
        <dbReference type="ARBA" id="ARBA00006642"/>
    </source>
</evidence>
<keyword evidence="5" id="KW-0220">Diaminopimelate biosynthesis</keyword>
<keyword evidence="4" id="KW-0521">NADP</keyword>
<dbReference type="InterPro" id="IPR022663">
    <property type="entry name" value="DapB_C"/>
</dbReference>
<dbReference type="GO" id="GO:0019877">
    <property type="term" value="P:diaminopimelate biosynthetic process"/>
    <property type="evidence" value="ECO:0007669"/>
    <property type="project" value="UniProtKB-KW"/>
</dbReference>
<feature type="domain" description="Dihydrodipicolinate reductase C-terminal" evidence="14">
    <location>
        <begin position="130"/>
        <end position="266"/>
    </location>
</feature>
<dbReference type="InterPro" id="IPR036291">
    <property type="entry name" value="NAD(P)-bd_dom_sf"/>
</dbReference>
<dbReference type="PANTHER" id="PTHR20836">
    <property type="entry name" value="DIHYDRODIPICOLINATE REDUCTASE"/>
    <property type="match status" value="1"/>
</dbReference>
<feature type="domain" description="Dihydrodipicolinate reductase N-terminal" evidence="13">
    <location>
        <begin position="4"/>
        <end position="127"/>
    </location>
</feature>
<dbReference type="EC" id="1.17.1.8" evidence="10"/>
<proteinExistence type="inferred from homology"/>
<keyword evidence="8" id="KW-0457">Lysine biosynthesis</keyword>
<dbReference type="GO" id="GO:0008839">
    <property type="term" value="F:4-hydroxy-tetrahydrodipicolinate reductase"/>
    <property type="evidence" value="ECO:0007669"/>
    <property type="project" value="UniProtKB-EC"/>
</dbReference>
<evidence type="ECO:0000256" key="12">
    <source>
        <dbReference type="ARBA" id="ARBA00049396"/>
    </source>
</evidence>
<evidence type="ECO:0000256" key="4">
    <source>
        <dbReference type="ARBA" id="ARBA00022857"/>
    </source>
</evidence>
<evidence type="ECO:0000259" key="14">
    <source>
        <dbReference type="Pfam" id="PF05173"/>
    </source>
</evidence>
<dbReference type="SUPFAM" id="SSF51735">
    <property type="entry name" value="NAD(P)-binding Rossmann-fold domains"/>
    <property type="match status" value="1"/>
</dbReference>
<gene>
    <name evidence="15" type="ORF">MNBD_NITROSPINAE01-1564</name>
</gene>
<keyword evidence="6 15" id="KW-0560">Oxidoreductase</keyword>
<evidence type="ECO:0000256" key="7">
    <source>
        <dbReference type="ARBA" id="ARBA00023027"/>
    </source>
</evidence>
<dbReference type="AlphaFoldDB" id="A0A3B1BP89"/>
<dbReference type="InterPro" id="IPR022664">
    <property type="entry name" value="DapB_N_CS"/>
</dbReference>
<dbReference type="Gene3D" id="3.30.360.10">
    <property type="entry name" value="Dihydrodipicolinate Reductase, domain 2"/>
    <property type="match status" value="1"/>
</dbReference>
<evidence type="ECO:0000256" key="10">
    <source>
        <dbReference type="ARBA" id="ARBA00038983"/>
    </source>
</evidence>
<comment type="pathway">
    <text evidence="9">Amino-acid biosynthesis; L-lysine biosynthesis via DAP pathway; (S)-tetrahydrodipicolinate from L-aspartate: step 4/4.</text>
</comment>
<keyword evidence="2" id="KW-0963">Cytoplasm</keyword>
<protein>
    <recommendedName>
        <fullName evidence="10">4-hydroxy-tetrahydrodipicolinate reductase</fullName>
        <ecNumber evidence="10">1.17.1.8</ecNumber>
    </recommendedName>
</protein>
<dbReference type="PIRSF" id="PIRSF000161">
    <property type="entry name" value="DHPR"/>
    <property type="match status" value="1"/>
</dbReference>
<evidence type="ECO:0000256" key="2">
    <source>
        <dbReference type="ARBA" id="ARBA00022490"/>
    </source>
</evidence>
<evidence type="ECO:0000256" key="8">
    <source>
        <dbReference type="ARBA" id="ARBA00023154"/>
    </source>
</evidence>
<evidence type="ECO:0000256" key="5">
    <source>
        <dbReference type="ARBA" id="ARBA00022915"/>
    </source>
</evidence>
<dbReference type="Pfam" id="PF05173">
    <property type="entry name" value="DapB_C"/>
    <property type="match status" value="1"/>
</dbReference>
<comment type="catalytic activity">
    <reaction evidence="11">
        <text>(S)-2,3,4,5-tetrahydrodipicolinate + NADP(+) + H2O = (2S,4S)-4-hydroxy-2,3,4,5-tetrahydrodipicolinate + NADPH + H(+)</text>
        <dbReference type="Rhea" id="RHEA:35331"/>
        <dbReference type="ChEBI" id="CHEBI:15377"/>
        <dbReference type="ChEBI" id="CHEBI:15378"/>
        <dbReference type="ChEBI" id="CHEBI:16845"/>
        <dbReference type="ChEBI" id="CHEBI:57783"/>
        <dbReference type="ChEBI" id="CHEBI:58349"/>
        <dbReference type="ChEBI" id="CHEBI:67139"/>
        <dbReference type="EC" id="1.17.1.8"/>
    </reaction>
</comment>
<dbReference type="GO" id="GO:0009089">
    <property type="term" value="P:lysine biosynthetic process via diaminopimelate"/>
    <property type="evidence" value="ECO:0007669"/>
    <property type="project" value="InterPro"/>
</dbReference>
<dbReference type="SUPFAM" id="SSF55347">
    <property type="entry name" value="Glyceraldehyde-3-phosphate dehydrogenase-like, C-terminal domain"/>
    <property type="match status" value="1"/>
</dbReference>
<dbReference type="InterPro" id="IPR000846">
    <property type="entry name" value="DapB_N"/>
</dbReference>
<name>A0A3B1BP89_9ZZZZ</name>
<dbReference type="EMBL" id="UOGC01000027">
    <property type="protein sequence ID" value="VAX16361.1"/>
    <property type="molecule type" value="Genomic_DNA"/>
</dbReference>
<keyword evidence="7" id="KW-0520">NAD</keyword>
<comment type="similarity">
    <text evidence="1">Belongs to the DapB family.</text>
</comment>
<dbReference type="HAMAP" id="MF_00102">
    <property type="entry name" value="DapB"/>
    <property type="match status" value="1"/>
</dbReference>
<evidence type="ECO:0000313" key="15">
    <source>
        <dbReference type="EMBL" id="VAX16361.1"/>
    </source>
</evidence>
<evidence type="ECO:0000256" key="9">
    <source>
        <dbReference type="ARBA" id="ARBA00037922"/>
    </source>
</evidence>
<evidence type="ECO:0000256" key="11">
    <source>
        <dbReference type="ARBA" id="ARBA00049080"/>
    </source>
</evidence>
<dbReference type="PROSITE" id="PS01298">
    <property type="entry name" value="DAPB"/>
    <property type="match status" value="1"/>
</dbReference>
<evidence type="ECO:0000256" key="6">
    <source>
        <dbReference type="ARBA" id="ARBA00023002"/>
    </source>
</evidence>